<comment type="similarity">
    <text evidence="1">Belongs to the N-acetylmuramoyl-L-alanine amidase 2 family.</text>
</comment>
<sequence>MSKIFCLILLLTITGCSLGSDQPCLDLGGHCQYDSNRCSGSYYSGKCAGSANRRCCIVDSDQPCLDLGGHCQFDSNRCSGSYYSGKCAGSANRRCCIVAGDQPCIDLGGHCQDDSNRCGGSYYSGKCTGSANRRCCTRTAVEHDTGDCSNVKIISRDSWGARRPGSTSTIYTPVPDFFIHHTTGGACTSFSSCISQMKIIQDYHMDDANHRWADIGYSFLVGEDGKIYEGRGWDQVGAHTLGYNSRGLAASFMGNFETHAPNSAALNAVKALIQCGISKGKVSQSYALFGHRDVSSSACPGTALYNVIKTWARFKAHSP</sequence>
<dbReference type="PROSITE" id="PS51257">
    <property type="entry name" value="PROKAR_LIPOPROTEIN"/>
    <property type="match status" value="1"/>
</dbReference>
<dbReference type="FunFam" id="3.40.80.10:FF:000001">
    <property type="entry name" value="Peptidoglycan recognition protein 1"/>
    <property type="match status" value="1"/>
</dbReference>
<dbReference type="SMART" id="SM00644">
    <property type="entry name" value="Ami_2"/>
    <property type="match status" value="1"/>
</dbReference>
<feature type="signal peptide" evidence="3">
    <location>
        <begin position="1"/>
        <end position="19"/>
    </location>
</feature>
<protein>
    <submittedName>
        <fullName evidence="6">PGRP</fullName>
    </submittedName>
</protein>
<dbReference type="SMART" id="SM00701">
    <property type="entry name" value="PGRP"/>
    <property type="match status" value="1"/>
</dbReference>
<dbReference type="InterPro" id="IPR002502">
    <property type="entry name" value="Amidase_domain"/>
</dbReference>
<feature type="domain" description="Peptidoglycan recognition protein family" evidence="5">
    <location>
        <begin position="151"/>
        <end position="295"/>
    </location>
</feature>
<dbReference type="InterPro" id="IPR006619">
    <property type="entry name" value="PGRP_domain_met/bac"/>
</dbReference>
<organism evidence="6 7">
    <name type="scientific">Mytilus coruscus</name>
    <name type="common">Sea mussel</name>
    <dbReference type="NCBI Taxonomy" id="42192"/>
    <lineage>
        <taxon>Eukaryota</taxon>
        <taxon>Metazoa</taxon>
        <taxon>Spiralia</taxon>
        <taxon>Lophotrochozoa</taxon>
        <taxon>Mollusca</taxon>
        <taxon>Bivalvia</taxon>
        <taxon>Autobranchia</taxon>
        <taxon>Pteriomorphia</taxon>
        <taxon>Mytilida</taxon>
        <taxon>Mytiloidea</taxon>
        <taxon>Mytilidae</taxon>
        <taxon>Mytilinae</taxon>
        <taxon>Mytilus</taxon>
    </lineage>
</organism>
<keyword evidence="2" id="KW-0391">Immunity</keyword>
<dbReference type="PANTHER" id="PTHR11022:SF41">
    <property type="entry name" value="PEPTIDOGLYCAN-RECOGNITION PROTEIN LC-RELATED"/>
    <property type="match status" value="1"/>
</dbReference>
<dbReference type="GO" id="GO:0002376">
    <property type="term" value="P:immune system process"/>
    <property type="evidence" value="ECO:0007669"/>
    <property type="project" value="UniProtKB-KW"/>
</dbReference>
<dbReference type="GO" id="GO:0008270">
    <property type="term" value="F:zinc ion binding"/>
    <property type="evidence" value="ECO:0007669"/>
    <property type="project" value="InterPro"/>
</dbReference>
<name>A0A6J8DFH9_MYTCO</name>
<dbReference type="AlphaFoldDB" id="A0A6J8DFH9"/>
<evidence type="ECO:0000256" key="3">
    <source>
        <dbReference type="SAM" id="SignalP"/>
    </source>
</evidence>
<dbReference type="Gene3D" id="3.40.80.10">
    <property type="entry name" value="Peptidoglycan recognition protein-like"/>
    <property type="match status" value="1"/>
</dbReference>
<proteinExistence type="inferred from homology"/>
<evidence type="ECO:0000256" key="2">
    <source>
        <dbReference type="ARBA" id="ARBA00022859"/>
    </source>
</evidence>
<dbReference type="CDD" id="cd06583">
    <property type="entry name" value="PGRP"/>
    <property type="match status" value="1"/>
</dbReference>
<dbReference type="PANTHER" id="PTHR11022">
    <property type="entry name" value="PEPTIDOGLYCAN RECOGNITION PROTEIN"/>
    <property type="match status" value="1"/>
</dbReference>
<dbReference type="Pfam" id="PF01510">
    <property type="entry name" value="Amidase_2"/>
    <property type="match status" value="1"/>
</dbReference>
<dbReference type="EMBL" id="CACVKT020007413">
    <property type="protein sequence ID" value="CAC5407393.1"/>
    <property type="molecule type" value="Genomic_DNA"/>
</dbReference>
<accession>A0A6J8DFH9</accession>
<gene>
    <name evidence="6" type="ORF">MCOR_40874</name>
</gene>
<evidence type="ECO:0000313" key="6">
    <source>
        <dbReference type="EMBL" id="CAC5407393.1"/>
    </source>
</evidence>
<evidence type="ECO:0000256" key="1">
    <source>
        <dbReference type="ARBA" id="ARBA00007553"/>
    </source>
</evidence>
<evidence type="ECO:0000259" key="5">
    <source>
        <dbReference type="SMART" id="SM00701"/>
    </source>
</evidence>
<dbReference type="InterPro" id="IPR036505">
    <property type="entry name" value="Amidase/PGRP_sf"/>
</dbReference>
<dbReference type="InterPro" id="IPR015510">
    <property type="entry name" value="PGRP"/>
</dbReference>
<keyword evidence="7" id="KW-1185">Reference proteome</keyword>
<dbReference type="OrthoDB" id="10001926at2759"/>
<keyword evidence="3" id="KW-0732">Signal</keyword>
<feature type="chain" id="PRO_5026761445" evidence="3">
    <location>
        <begin position="20"/>
        <end position="319"/>
    </location>
</feature>
<evidence type="ECO:0000313" key="7">
    <source>
        <dbReference type="Proteomes" id="UP000507470"/>
    </source>
</evidence>
<dbReference type="GO" id="GO:0008745">
    <property type="term" value="F:N-acetylmuramoyl-L-alanine amidase activity"/>
    <property type="evidence" value="ECO:0007669"/>
    <property type="project" value="InterPro"/>
</dbReference>
<dbReference type="SUPFAM" id="SSF55846">
    <property type="entry name" value="N-acetylmuramoyl-L-alanine amidase-like"/>
    <property type="match status" value="1"/>
</dbReference>
<feature type="domain" description="N-acetylmuramoyl-L-alanine amidase" evidence="4">
    <location>
        <begin position="160"/>
        <end position="301"/>
    </location>
</feature>
<evidence type="ECO:0000259" key="4">
    <source>
        <dbReference type="SMART" id="SM00644"/>
    </source>
</evidence>
<dbReference type="GO" id="GO:0009253">
    <property type="term" value="P:peptidoglycan catabolic process"/>
    <property type="evidence" value="ECO:0007669"/>
    <property type="project" value="InterPro"/>
</dbReference>
<reference evidence="6 7" key="1">
    <citation type="submission" date="2020-06" db="EMBL/GenBank/DDBJ databases">
        <authorList>
            <person name="Li R."/>
            <person name="Bekaert M."/>
        </authorList>
    </citation>
    <scope>NUCLEOTIDE SEQUENCE [LARGE SCALE GENOMIC DNA]</scope>
    <source>
        <strain evidence="7">wild</strain>
    </source>
</reference>
<dbReference type="Proteomes" id="UP000507470">
    <property type="component" value="Unassembled WGS sequence"/>
</dbReference>